<sequence>MNNNYQLKVGITMFLILIGFMIIAPFIVNEGTFEPNRIRFEEGGRYSVAPFPPMTLGHILGSDTDGVDLLTLIVVGTKDTIFMIFLITAIRYLIAIPIGLYAYKKTGITHMIVSGWNTFFASIPTLLAAIILINMPFLFFSESRMMWVIIILALIEAGRASYIIREQAYAASVKEFSDAAKVNGTHGRRLIIEHFIPYMLPSIIMNFFIDLGRVTLLIAQLAVFSIFINQVIVLNEGVPEIQQVGHMWTSLLGSGRSQILKAFYIFFVPAFFIFYLIITFNLIGEGIKNHFLRRGEYL</sequence>
<name>A0ABM8YN17_9BACI</name>
<dbReference type="Pfam" id="PF00528">
    <property type="entry name" value="BPD_transp_1"/>
    <property type="match status" value="1"/>
</dbReference>
<keyword evidence="3 6" id="KW-0812">Transmembrane</keyword>
<feature type="transmembrane region" description="Helical" evidence="6">
    <location>
        <begin position="207"/>
        <end position="228"/>
    </location>
</feature>
<feature type="transmembrane region" description="Helical" evidence="6">
    <location>
        <begin position="7"/>
        <end position="28"/>
    </location>
</feature>
<comment type="caution">
    <text evidence="8">The sequence shown here is derived from an EMBL/GenBank/DDBJ whole genome shotgun (WGS) entry which is preliminary data.</text>
</comment>
<protein>
    <submittedName>
        <fullName evidence="8">Nickel import system permease protein NikC</fullName>
    </submittedName>
</protein>
<dbReference type="RefSeq" id="WP_230501256.1">
    <property type="nucleotide sequence ID" value="NZ_CAKJTJ010000009.1"/>
</dbReference>
<evidence type="ECO:0000313" key="9">
    <source>
        <dbReference type="Proteomes" id="UP000789833"/>
    </source>
</evidence>
<dbReference type="Proteomes" id="UP000789833">
    <property type="component" value="Unassembled WGS sequence"/>
</dbReference>
<dbReference type="Gene3D" id="1.10.3720.10">
    <property type="entry name" value="MetI-like"/>
    <property type="match status" value="1"/>
</dbReference>
<evidence type="ECO:0000256" key="2">
    <source>
        <dbReference type="ARBA" id="ARBA00022448"/>
    </source>
</evidence>
<keyword evidence="9" id="KW-1185">Reference proteome</keyword>
<accession>A0ABM8YN17</accession>
<keyword evidence="2 6" id="KW-0813">Transport</keyword>
<keyword evidence="4 6" id="KW-1133">Transmembrane helix</keyword>
<evidence type="ECO:0000259" key="7">
    <source>
        <dbReference type="PROSITE" id="PS50928"/>
    </source>
</evidence>
<dbReference type="PANTHER" id="PTHR43839">
    <property type="entry name" value="OPPC IN A BINDING PROTEIN-DEPENDENT TRANSPORT SYSTEM"/>
    <property type="match status" value="1"/>
</dbReference>
<gene>
    <name evidence="8" type="primary">nikC_1</name>
    <name evidence="8" type="ORF">BACCIP111883_02142</name>
</gene>
<organism evidence="8 9">
    <name type="scientific">Sutcliffiella rhizosphaerae</name>
    <dbReference type="NCBI Taxonomy" id="2880967"/>
    <lineage>
        <taxon>Bacteria</taxon>
        <taxon>Bacillati</taxon>
        <taxon>Bacillota</taxon>
        <taxon>Bacilli</taxon>
        <taxon>Bacillales</taxon>
        <taxon>Bacillaceae</taxon>
        <taxon>Sutcliffiella</taxon>
    </lineage>
</organism>
<comment type="similarity">
    <text evidence="6">Belongs to the binding-protein-dependent transport system permease family.</text>
</comment>
<keyword evidence="5 6" id="KW-0472">Membrane</keyword>
<feature type="transmembrane region" description="Helical" evidence="6">
    <location>
        <begin position="262"/>
        <end position="284"/>
    </location>
</feature>
<reference evidence="8 9" key="1">
    <citation type="submission" date="2021-10" db="EMBL/GenBank/DDBJ databases">
        <authorList>
            <person name="Criscuolo A."/>
        </authorList>
    </citation>
    <scope>NUCLEOTIDE SEQUENCE [LARGE SCALE GENOMIC DNA]</scope>
    <source>
        <strain evidence="9">CIP 111883</strain>
    </source>
</reference>
<evidence type="ECO:0000256" key="3">
    <source>
        <dbReference type="ARBA" id="ARBA00022692"/>
    </source>
</evidence>
<dbReference type="PROSITE" id="PS50928">
    <property type="entry name" value="ABC_TM1"/>
    <property type="match status" value="1"/>
</dbReference>
<evidence type="ECO:0000256" key="6">
    <source>
        <dbReference type="RuleBase" id="RU363032"/>
    </source>
</evidence>
<dbReference type="InterPro" id="IPR000515">
    <property type="entry name" value="MetI-like"/>
</dbReference>
<dbReference type="EMBL" id="CAKJTJ010000009">
    <property type="protein sequence ID" value="CAG9621370.1"/>
    <property type="molecule type" value="Genomic_DNA"/>
</dbReference>
<evidence type="ECO:0000313" key="8">
    <source>
        <dbReference type="EMBL" id="CAG9621370.1"/>
    </source>
</evidence>
<dbReference type="SUPFAM" id="SSF161098">
    <property type="entry name" value="MetI-like"/>
    <property type="match status" value="1"/>
</dbReference>
<evidence type="ECO:0000256" key="4">
    <source>
        <dbReference type="ARBA" id="ARBA00022989"/>
    </source>
</evidence>
<dbReference type="PANTHER" id="PTHR43839:SF3">
    <property type="entry name" value="OLIGOPEPTIDE ABC TRANSPORTER, PERMEASE PROTEIN"/>
    <property type="match status" value="1"/>
</dbReference>
<dbReference type="CDD" id="cd06261">
    <property type="entry name" value="TM_PBP2"/>
    <property type="match status" value="1"/>
</dbReference>
<feature type="transmembrane region" description="Helical" evidence="6">
    <location>
        <begin position="81"/>
        <end position="103"/>
    </location>
</feature>
<feature type="domain" description="ABC transmembrane type-1" evidence="7">
    <location>
        <begin position="77"/>
        <end position="284"/>
    </location>
</feature>
<evidence type="ECO:0000256" key="5">
    <source>
        <dbReference type="ARBA" id="ARBA00023136"/>
    </source>
</evidence>
<evidence type="ECO:0000256" key="1">
    <source>
        <dbReference type="ARBA" id="ARBA00004141"/>
    </source>
</evidence>
<dbReference type="InterPro" id="IPR035906">
    <property type="entry name" value="MetI-like_sf"/>
</dbReference>
<comment type="subcellular location">
    <subcellularLocation>
        <location evidence="6">Cell membrane</location>
        <topology evidence="6">Multi-pass membrane protein</topology>
    </subcellularLocation>
    <subcellularLocation>
        <location evidence="1">Membrane</location>
        <topology evidence="1">Multi-pass membrane protein</topology>
    </subcellularLocation>
</comment>
<feature type="transmembrane region" description="Helical" evidence="6">
    <location>
        <begin position="115"/>
        <end position="139"/>
    </location>
</feature>
<proteinExistence type="inferred from homology"/>